<dbReference type="InterPro" id="IPR024083">
    <property type="entry name" value="Fumarase/histidase_N"/>
</dbReference>
<dbReference type="Gene3D" id="1.10.40.30">
    <property type="entry name" value="Fumarase/aspartase (C-terminal domain)"/>
    <property type="match status" value="1"/>
</dbReference>
<evidence type="ECO:0000256" key="3">
    <source>
        <dbReference type="ARBA" id="ARBA00022571"/>
    </source>
</evidence>
<keyword evidence="3" id="KW-0028">Amino-acid biosynthesis</keyword>
<dbReference type="NCBIfam" id="TIGR00838">
    <property type="entry name" value="argH"/>
    <property type="match status" value="1"/>
</dbReference>
<dbReference type="Gene3D" id="1.10.275.10">
    <property type="entry name" value="Fumarase/aspartase (N-terminal domain)"/>
    <property type="match status" value="1"/>
</dbReference>
<proteinExistence type="predicted"/>
<dbReference type="PROSITE" id="PS00163">
    <property type="entry name" value="FUMARATE_LYASES"/>
    <property type="match status" value="1"/>
</dbReference>
<keyword evidence="3" id="KW-0055">Arginine biosynthesis</keyword>
<dbReference type="InterPro" id="IPR000362">
    <property type="entry name" value="Fumarate_lyase_fam"/>
</dbReference>
<dbReference type="InterPro" id="IPR022761">
    <property type="entry name" value="Fumarate_lyase_N"/>
</dbReference>
<dbReference type="SUPFAM" id="SSF48557">
    <property type="entry name" value="L-aspartase-like"/>
    <property type="match status" value="1"/>
</dbReference>
<dbReference type="GO" id="GO:0042450">
    <property type="term" value="P:L-arginine biosynthetic process via ornithine"/>
    <property type="evidence" value="ECO:0007669"/>
    <property type="project" value="UniProtKB-UniRule"/>
</dbReference>
<evidence type="ECO:0000256" key="4">
    <source>
        <dbReference type="NCBIfam" id="TIGR00838"/>
    </source>
</evidence>
<dbReference type="Proteomes" id="UP000178427">
    <property type="component" value="Unassembled WGS sequence"/>
</dbReference>
<dbReference type="GO" id="GO:0005829">
    <property type="term" value="C:cytosol"/>
    <property type="evidence" value="ECO:0007669"/>
    <property type="project" value="TreeGrafter"/>
</dbReference>
<dbReference type="CDD" id="cd01359">
    <property type="entry name" value="Argininosuccinate_lyase"/>
    <property type="match status" value="1"/>
</dbReference>
<dbReference type="UniPathway" id="UPA00068">
    <property type="reaction ID" value="UER00114"/>
</dbReference>
<keyword evidence="6" id="KW-0456">Lyase</keyword>
<dbReference type="EMBL" id="MFMA01000046">
    <property type="protein sequence ID" value="OGG73675.1"/>
    <property type="molecule type" value="Genomic_DNA"/>
</dbReference>
<organism evidence="6 7">
    <name type="scientific">Candidatus Kaiserbacteria bacterium RIFCSPLOWO2_01_FULL_54_20</name>
    <dbReference type="NCBI Taxonomy" id="1798513"/>
    <lineage>
        <taxon>Bacteria</taxon>
        <taxon>Candidatus Kaiseribacteriota</taxon>
    </lineage>
</organism>
<dbReference type="InterPro" id="IPR009049">
    <property type="entry name" value="Argininosuccinate_lyase"/>
</dbReference>
<dbReference type="Pfam" id="PF00206">
    <property type="entry name" value="Lyase_1"/>
    <property type="match status" value="1"/>
</dbReference>
<dbReference type="PANTHER" id="PTHR43814:SF1">
    <property type="entry name" value="ARGININOSUCCINATE LYASE"/>
    <property type="match status" value="1"/>
</dbReference>
<dbReference type="PRINTS" id="PR00149">
    <property type="entry name" value="FUMRATELYASE"/>
</dbReference>
<evidence type="ECO:0000259" key="5">
    <source>
        <dbReference type="Pfam" id="PF00206"/>
    </source>
</evidence>
<comment type="caution">
    <text evidence="6">The sequence shown here is derived from an EMBL/GenBank/DDBJ whole genome shotgun (WGS) entry which is preliminary data.</text>
</comment>
<reference evidence="6 7" key="1">
    <citation type="journal article" date="2016" name="Nat. Commun.">
        <title>Thousands of microbial genomes shed light on interconnected biogeochemical processes in an aquifer system.</title>
        <authorList>
            <person name="Anantharaman K."/>
            <person name="Brown C.T."/>
            <person name="Hug L.A."/>
            <person name="Sharon I."/>
            <person name="Castelle C.J."/>
            <person name="Probst A.J."/>
            <person name="Thomas B.C."/>
            <person name="Singh A."/>
            <person name="Wilkins M.J."/>
            <person name="Karaoz U."/>
            <person name="Brodie E.L."/>
            <person name="Williams K.H."/>
            <person name="Hubbard S.S."/>
            <person name="Banfield J.F."/>
        </authorList>
    </citation>
    <scope>NUCLEOTIDE SEQUENCE [LARGE SCALE GENOMIC DNA]</scope>
</reference>
<evidence type="ECO:0000256" key="1">
    <source>
        <dbReference type="ARBA" id="ARBA00004941"/>
    </source>
</evidence>
<dbReference type="PANTHER" id="PTHR43814">
    <property type="entry name" value="ARGININOSUCCINATE LYASE"/>
    <property type="match status" value="1"/>
</dbReference>
<evidence type="ECO:0000313" key="6">
    <source>
        <dbReference type="EMBL" id="OGG73675.1"/>
    </source>
</evidence>
<protein>
    <recommendedName>
        <fullName evidence="2 4">Argininosuccinate lyase</fullName>
        <ecNumber evidence="2 4">4.3.2.1</ecNumber>
    </recommendedName>
</protein>
<dbReference type="InterPro" id="IPR020557">
    <property type="entry name" value="Fumarate_lyase_CS"/>
</dbReference>
<dbReference type="AlphaFoldDB" id="A0A1F6EJ42"/>
<dbReference type="GO" id="GO:0004056">
    <property type="term" value="F:argininosuccinate lyase activity"/>
    <property type="evidence" value="ECO:0007669"/>
    <property type="project" value="UniProtKB-UniRule"/>
</dbReference>
<comment type="pathway">
    <text evidence="1">Amino-acid biosynthesis; L-arginine biosynthesis; L-arginine from L-ornithine and carbamoyl phosphate: step 3/3.</text>
</comment>
<sequence length="426" mass="46889">MAKLWKKSDAKIAPAVEKYTAGTDYIFDVEILPFDIQASRAHAKGLQKIGILNADELKQIGEGLDALEKDSKAGKIAIRPEDEDCHTVIENYLVEKIGEAGKKIHTGRSRNDQIAVAMRLYMKTHLASLEKDARTLARQFIDTAEKYEDVPMPGYSHTQQAMLTTVGHYFAAYAESLLDDADHIEQVAEHIDASPLGSAAGFGTSIPVDREFTAKEMGFGKVQLNTLYVQNSRGKVESRYLEALAQVMLSLGKFANDTLLFTSQEFDYFSVDESLTTGSSIMPHKKNLDPMEILRGQVSVVMGNQLIVKDIAKNLMSGYNRDGQLIKKPLIESTHIVEDSLEVAGLVLAGLTPKQENIRAKIHKGIFTADIANEMVTKEGMAFRDAYKKAAGMDAGDVDLKKNIASKKSLGAPGNLGLNILRRRLK</sequence>
<dbReference type="PRINTS" id="PR00145">
    <property type="entry name" value="ARGSUCLYASE"/>
</dbReference>
<dbReference type="STRING" id="1798513.A3A40_03365"/>
<feature type="domain" description="Fumarate lyase N-terminal" evidence="5">
    <location>
        <begin position="27"/>
        <end position="303"/>
    </location>
</feature>
<evidence type="ECO:0000313" key="7">
    <source>
        <dbReference type="Proteomes" id="UP000178427"/>
    </source>
</evidence>
<dbReference type="Gene3D" id="1.20.200.10">
    <property type="entry name" value="Fumarase/aspartase (Central domain)"/>
    <property type="match status" value="1"/>
</dbReference>
<dbReference type="InterPro" id="IPR008948">
    <property type="entry name" value="L-Aspartase-like"/>
</dbReference>
<dbReference type="EC" id="4.3.2.1" evidence="2 4"/>
<gene>
    <name evidence="6" type="ORF">A3A40_03365</name>
</gene>
<accession>A0A1F6EJ42</accession>
<evidence type="ECO:0000256" key="2">
    <source>
        <dbReference type="ARBA" id="ARBA00012338"/>
    </source>
</evidence>
<name>A0A1F6EJ42_9BACT</name>